<feature type="domain" description="AMP-binding enzyme C-terminal" evidence="3">
    <location>
        <begin position="417"/>
        <end position="492"/>
    </location>
</feature>
<keyword evidence="7" id="KW-1185">Reference proteome</keyword>
<dbReference type="Gene3D" id="3.40.50.12780">
    <property type="entry name" value="N-terminal domain of ligase-like"/>
    <property type="match status" value="1"/>
</dbReference>
<dbReference type="EMBL" id="JAVBID010000012">
    <property type="protein sequence ID" value="MDV2424699.1"/>
    <property type="molecule type" value="Genomic_DNA"/>
</dbReference>
<comment type="caution">
    <text evidence="4">The sequence shown here is derived from an EMBL/GenBank/DDBJ whole genome shotgun (WGS) entry which is preliminary data.</text>
</comment>
<dbReference type="AlphaFoldDB" id="A0A9X3MC31"/>
<name>A0A9X3MC31_9CORY</name>
<dbReference type="Proteomes" id="UP001185631">
    <property type="component" value="Unassembled WGS sequence"/>
</dbReference>
<protein>
    <submittedName>
        <fullName evidence="4">AMP-binding protein</fullName>
    </submittedName>
</protein>
<evidence type="ECO:0000313" key="4">
    <source>
        <dbReference type="EMBL" id="MCZ9307824.1"/>
    </source>
</evidence>
<proteinExistence type="predicted"/>
<sequence>MADIHYDATLTDFLTAAVARFPQRPATYFAGQTLTYGELDAQVAAAAGALREMGVRPGDRVAILLPNCPQHVVAFFAILRLGAVVVEHNPRYTAHELTPLLAHHGARVAIAWEDIAPTISAHVETTISVSLSAPLPLNSTPVEAHPAALADAALILYTSGTTARPKGVVLTHGNLAANCLQLETQAPLRAGHERFLAALPMFHSYGLTMSVLLAVRCAAEIILLAAPHTDTVTAALVARRPTWMPGVPTIYERAMAAAPAAAGSSAPTDLGGVRYSISGAASLPSRIIDPWEARTGGMLVEGYGLTETSPVLTINPLDDTRRAGTIGLPLPDTQLRIGNPQDLGRTQPDGEAGEILARGPQVFSGYLADAPANAAAFHDGWFRTGDMGVREPDGHIRLVGRIKEIIITGGFNVYPGEVEEALTSHPDIAQAAVVGVPRSDGSEDVAACMVLAPGAQLDEPALRAHCRGLLARYKVPQRFFAMDELAGDQLGKLRRRDVQRDLLALLGQD</sequence>
<evidence type="ECO:0000313" key="6">
    <source>
        <dbReference type="Proteomes" id="UP001146430"/>
    </source>
</evidence>
<dbReference type="InterPro" id="IPR025110">
    <property type="entry name" value="AMP-bd_C"/>
</dbReference>
<dbReference type="InterPro" id="IPR042099">
    <property type="entry name" value="ANL_N_sf"/>
</dbReference>
<dbReference type="InterPro" id="IPR050237">
    <property type="entry name" value="ATP-dep_AMP-bd_enzyme"/>
</dbReference>
<dbReference type="RefSeq" id="WP_269946930.1">
    <property type="nucleotide sequence ID" value="NZ_JAKMUU010000007.1"/>
</dbReference>
<dbReference type="InterPro" id="IPR000873">
    <property type="entry name" value="AMP-dep_synth/lig_dom"/>
</dbReference>
<dbReference type="PANTHER" id="PTHR43767">
    <property type="entry name" value="LONG-CHAIN-FATTY-ACID--COA LIGASE"/>
    <property type="match status" value="1"/>
</dbReference>
<dbReference type="Pfam" id="PF00501">
    <property type="entry name" value="AMP-binding"/>
    <property type="match status" value="1"/>
</dbReference>
<feature type="domain" description="AMP-dependent synthetase/ligase" evidence="2">
    <location>
        <begin position="16"/>
        <end position="367"/>
    </location>
</feature>
<dbReference type="Pfam" id="PF13193">
    <property type="entry name" value="AMP-binding_C"/>
    <property type="match status" value="1"/>
</dbReference>
<dbReference type="InterPro" id="IPR045851">
    <property type="entry name" value="AMP-bd_C_sf"/>
</dbReference>
<reference evidence="4" key="1">
    <citation type="submission" date="2022-02" db="EMBL/GenBank/DDBJ databases">
        <title>Corynebacterium sp. from urogenital microbiome.</title>
        <authorList>
            <person name="Cappelli E.A."/>
            <person name="Ribeiro T.G."/>
            <person name="Peixe L."/>
        </authorList>
    </citation>
    <scope>NUCLEOTIDE SEQUENCE</scope>
    <source>
        <strain evidence="4">C8Ua_181</strain>
    </source>
</reference>
<dbReference type="EMBL" id="JAKMUU010000007">
    <property type="protein sequence ID" value="MCZ9307824.1"/>
    <property type="molecule type" value="Genomic_DNA"/>
</dbReference>
<dbReference type="Proteomes" id="UP001146430">
    <property type="component" value="Unassembled WGS sequence"/>
</dbReference>
<evidence type="ECO:0000259" key="3">
    <source>
        <dbReference type="Pfam" id="PF13193"/>
    </source>
</evidence>
<organism evidence="4 6">
    <name type="scientific">Corynebacterium curieae</name>
    <dbReference type="NCBI Taxonomy" id="2913500"/>
    <lineage>
        <taxon>Bacteria</taxon>
        <taxon>Bacillati</taxon>
        <taxon>Actinomycetota</taxon>
        <taxon>Actinomycetes</taxon>
        <taxon>Mycobacteriales</taxon>
        <taxon>Corynebacteriaceae</taxon>
        <taxon>Corynebacterium</taxon>
    </lineage>
</organism>
<accession>A0A9X3MC31</accession>
<evidence type="ECO:0000313" key="5">
    <source>
        <dbReference type="EMBL" id="MDV2424699.1"/>
    </source>
</evidence>
<dbReference type="SUPFAM" id="SSF56801">
    <property type="entry name" value="Acetyl-CoA synthetase-like"/>
    <property type="match status" value="1"/>
</dbReference>
<evidence type="ECO:0000259" key="2">
    <source>
        <dbReference type="Pfam" id="PF00501"/>
    </source>
</evidence>
<dbReference type="PANTHER" id="PTHR43767:SF1">
    <property type="entry name" value="NONRIBOSOMAL PEPTIDE SYNTHASE PES1 (EUROFUNG)-RELATED"/>
    <property type="match status" value="1"/>
</dbReference>
<dbReference type="GO" id="GO:0016878">
    <property type="term" value="F:acid-thiol ligase activity"/>
    <property type="evidence" value="ECO:0007669"/>
    <property type="project" value="UniProtKB-ARBA"/>
</dbReference>
<evidence type="ECO:0000256" key="1">
    <source>
        <dbReference type="SAM" id="MobiDB-lite"/>
    </source>
</evidence>
<dbReference type="Gene3D" id="3.30.300.30">
    <property type="match status" value="1"/>
</dbReference>
<gene>
    <name evidence="4" type="ORF">L8V01_10080</name>
    <name evidence="5" type="ORF">RAE13_09815</name>
</gene>
<reference evidence="5 7" key="2">
    <citation type="submission" date="2023-08" db="EMBL/GenBank/DDBJ databases">
        <title>Genomic characterization of the C. tuberculostearicum species complex, a ubiquitous member of the human skin microbiome.</title>
        <authorList>
            <person name="Ahmed N."/>
            <person name="Deming C."/>
            <person name="Conlan S."/>
            <person name="Segre J."/>
        </authorList>
    </citation>
    <scope>NUCLEOTIDE SEQUENCE [LARGE SCALE GENOMIC DNA]</scope>
    <source>
        <strain evidence="5 7">CTNIH19</strain>
    </source>
</reference>
<evidence type="ECO:0000313" key="7">
    <source>
        <dbReference type="Proteomes" id="UP001185631"/>
    </source>
</evidence>
<feature type="region of interest" description="Disordered" evidence="1">
    <location>
        <begin position="328"/>
        <end position="347"/>
    </location>
</feature>